<keyword evidence="7" id="KW-0808">Transferase</keyword>
<dbReference type="CDD" id="cd05573">
    <property type="entry name" value="STKc_ROCK_NDR_like"/>
    <property type="match status" value="1"/>
</dbReference>
<evidence type="ECO:0000256" key="13">
    <source>
        <dbReference type="PROSITE-ProRule" id="PRU10141"/>
    </source>
</evidence>
<evidence type="ECO:0000256" key="1">
    <source>
        <dbReference type="ARBA" id="ARBA00001946"/>
    </source>
</evidence>
<dbReference type="InterPro" id="IPR008271">
    <property type="entry name" value="Ser/Thr_kinase_AS"/>
</dbReference>
<dbReference type="PROSITE" id="PS51285">
    <property type="entry name" value="AGC_KINASE_CTER"/>
    <property type="match status" value="1"/>
</dbReference>
<feature type="compositionally biased region" description="Polar residues" evidence="15">
    <location>
        <begin position="949"/>
        <end position="959"/>
    </location>
</feature>
<evidence type="ECO:0000256" key="10">
    <source>
        <dbReference type="ARBA" id="ARBA00022840"/>
    </source>
</evidence>
<evidence type="ECO:0000256" key="9">
    <source>
        <dbReference type="ARBA" id="ARBA00022777"/>
    </source>
</evidence>
<comment type="cofactor">
    <cofactor evidence="1">
        <name>Mg(2+)</name>
        <dbReference type="ChEBI" id="CHEBI:18420"/>
    </cofactor>
</comment>
<dbReference type="Pfam" id="PF25346">
    <property type="entry name" value="PH_MRCK"/>
    <property type="match status" value="1"/>
</dbReference>
<evidence type="ECO:0000259" key="18">
    <source>
        <dbReference type="PROSITE" id="PS51285"/>
    </source>
</evidence>
<dbReference type="EMBL" id="KE346366">
    <property type="protein sequence ID" value="KJE93999.1"/>
    <property type="molecule type" value="Genomic_DNA"/>
</dbReference>
<gene>
    <name evidence="19" type="ORF">CAOG_004705</name>
</gene>
<dbReference type="GO" id="GO:0005737">
    <property type="term" value="C:cytoplasm"/>
    <property type="evidence" value="ECO:0007669"/>
    <property type="project" value="UniProtKB-SubCell"/>
</dbReference>
<dbReference type="InterPro" id="IPR000961">
    <property type="entry name" value="AGC-kinase_C"/>
</dbReference>
<feature type="domain" description="AGC-kinase C-terminal" evidence="18">
    <location>
        <begin position="367"/>
        <end position="448"/>
    </location>
</feature>
<dbReference type="InParanoid" id="A0A0D2X3B1"/>
<evidence type="ECO:0000256" key="15">
    <source>
        <dbReference type="SAM" id="MobiDB-lite"/>
    </source>
</evidence>
<dbReference type="InterPro" id="IPR050839">
    <property type="entry name" value="Rho-assoc_Ser/Thr_Kinase"/>
</dbReference>
<protein>
    <recommendedName>
        <fullName evidence="3">non-specific serine/threonine protein kinase</fullName>
        <ecNumber evidence="3">2.7.11.1</ecNumber>
    </recommendedName>
</protein>
<evidence type="ECO:0000313" key="20">
    <source>
        <dbReference type="Proteomes" id="UP000008743"/>
    </source>
</evidence>
<dbReference type="PROSITE" id="PS50003">
    <property type="entry name" value="PH_DOMAIN"/>
    <property type="match status" value="1"/>
</dbReference>
<evidence type="ECO:0000256" key="12">
    <source>
        <dbReference type="ARBA" id="ARBA00048679"/>
    </source>
</evidence>
<evidence type="ECO:0000256" key="6">
    <source>
        <dbReference type="ARBA" id="ARBA00022553"/>
    </source>
</evidence>
<feature type="region of interest" description="Disordered" evidence="15">
    <location>
        <begin position="391"/>
        <end position="415"/>
    </location>
</feature>
<dbReference type="InterPro" id="IPR017441">
    <property type="entry name" value="Protein_kinase_ATP_BS"/>
</dbReference>
<dbReference type="Pfam" id="PF00069">
    <property type="entry name" value="Pkinase"/>
    <property type="match status" value="1"/>
</dbReference>
<keyword evidence="14" id="KW-0175">Coiled coil</keyword>
<dbReference type="GO" id="GO:0005524">
    <property type="term" value="F:ATP binding"/>
    <property type="evidence" value="ECO:0007669"/>
    <property type="project" value="UniProtKB-UniRule"/>
</dbReference>
<dbReference type="PROSITE" id="PS00107">
    <property type="entry name" value="PROTEIN_KINASE_ATP"/>
    <property type="match status" value="1"/>
</dbReference>
<keyword evidence="6" id="KW-0597">Phosphoprotein</keyword>
<evidence type="ECO:0000256" key="14">
    <source>
        <dbReference type="SAM" id="Coils"/>
    </source>
</evidence>
<dbReference type="PANTHER" id="PTHR22988">
    <property type="entry name" value="MYOTONIC DYSTROPHY S/T KINASE-RELATED"/>
    <property type="match status" value="1"/>
</dbReference>
<feature type="region of interest" description="Disordered" evidence="15">
    <location>
        <begin position="895"/>
        <end position="921"/>
    </location>
</feature>
<dbReference type="PhylomeDB" id="A0A0D2X3B1"/>
<feature type="region of interest" description="Disordered" evidence="15">
    <location>
        <begin position="943"/>
        <end position="965"/>
    </location>
</feature>
<dbReference type="SUPFAM" id="SSF56112">
    <property type="entry name" value="Protein kinase-like (PK-like)"/>
    <property type="match status" value="1"/>
</dbReference>
<comment type="subcellular location">
    <subcellularLocation>
        <location evidence="2">Cytoplasm</location>
    </subcellularLocation>
</comment>
<dbReference type="SMART" id="SM00220">
    <property type="entry name" value="S_TKc"/>
    <property type="match status" value="1"/>
</dbReference>
<dbReference type="SMART" id="SM00233">
    <property type="entry name" value="PH"/>
    <property type="match status" value="1"/>
</dbReference>
<feature type="binding site" evidence="13">
    <location>
        <position position="130"/>
    </location>
    <ligand>
        <name>ATP</name>
        <dbReference type="ChEBI" id="CHEBI:30616"/>
    </ligand>
</feature>
<feature type="region of interest" description="Disordered" evidence="15">
    <location>
        <begin position="978"/>
        <end position="1012"/>
    </location>
</feature>
<evidence type="ECO:0000256" key="5">
    <source>
        <dbReference type="ARBA" id="ARBA00022527"/>
    </source>
</evidence>
<feature type="compositionally biased region" description="Polar residues" evidence="15">
    <location>
        <begin position="978"/>
        <end position="1007"/>
    </location>
</feature>
<keyword evidence="5" id="KW-0723">Serine/threonine-protein kinase</keyword>
<accession>A0A0D2X3B1</accession>
<dbReference type="GO" id="GO:0004674">
    <property type="term" value="F:protein serine/threonine kinase activity"/>
    <property type="evidence" value="ECO:0007669"/>
    <property type="project" value="UniProtKB-KW"/>
</dbReference>
<comment type="catalytic activity">
    <reaction evidence="11">
        <text>L-threonyl-[protein] + ATP = O-phospho-L-threonyl-[protein] + ADP + H(+)</text>
        <dbReference type="Rhea" id="RHEA:46608"/>
        <dbReference type="Rhea" id="RHEA-COMP:11060"/>
        <dbReference type="Rhea" id="RHEA-COMP:11605"/>
        <dbReference type="ChEBI" id="CHEBI:15378"/>
        <dbReference type="ChEBI" id="CHEBI:30013"/>
        <dbReference type="ChEBI" id="CHEBI:30616"/>
        <dbReference type="ChEBI" id="CHEBI:61977"/>
        <dbReference type="ChEBI" id="CHEBI:456216"/>
        <dbReference type="EC" id="2.7.11.1"/>
    </reaction>
</comment>
<sequence length="1218" mass="133273">MMVHQSSFNLFPLSRMASLLLGARQDGLQALLLSTAAELARGTSDARTLSHPDALWDALTALLHECRSSKHLKDKNATAFVAQARDQIEQIAKLRPNASDFDTLKVIGKGAFGQVSLVKCKLNGNTYAMKKLNKAEMLRQRETAFFKEERDVLVAASSRWISSILCSFQDDYFLYLVLEYIPGGDMATLLLKRDALKESEVRFYIAETVLAIEAVHRAGYAHRDIKPDNLLIDRQGHIKLVDFGSCQKLNANGKIKSSTAVGTPDYISPEVLTSTDGDKEYGPECDWWSLGICMYEFLFGTPPFYDDTLLGTYGKIMKHAHSLKIPKQNDDGDDISPEATSLLHALLCAPGDRLRNATEIKQHPFFADVDWATLSSSTAPLVPELADDADTRHFDDMSDDEDQPAPSPYSVAARRQSRGARDDISAFGFQLPFVGYSFTPELVESLQQSAAASGAGTAVAAAAAASSSFSSSSAVASGEAAEAAAPRVSSANSLAVEADAIKQAFVKAQENLTLSTKIRDDLTQEVGALRLRLNMERAAQIASNRHLQASQSRLEEQAAALKRADAERNLFKTQTEQLEQDATKLAHDNQALREQLAAAQNKNAEITAHNQDNLNMSEEQLAKLKADVEEAHQRSRSFATHFEQERALTQAAQQEARKLDHKIATLEFALEEREALLNETKNARAALQSQVDALVSQLAEQQAHLETQSHAKAQLEGQQTVMKDRVSNLESEQAINHKQIQALLGALQARETELDTAKTALMTAAHAMRQVQQHRAATAAAAAAAAANATVSPAAEEQISQLKQALLKAESDLDEARWKNNKLKKDRVQNMKQLEQDLENEIQQRAETDKVLVQIKDSLHTSEQNVQKWQAKSVRLEEQLQAVQEQLQDLRQQQAIGNAKRPSRKSAGKEGSVATSGAASESSSGLLNRVSVIAGSTISKMIKRDNSTDHASVSRQSSVGEAPLMKQPSVAETLAKQNSFNSESKTPPASRTSGVVTSPVASPPTSRRQSEDFVGLPSVAHAAEGDAENAAAESPHATFLDGWISVPKPKGIRQGWDRRWARLNTAKQYLHLYRLPDSATAFQEDVAVLDRSVDLSFGTSFVRNISAEESHHAASKHKALIFQLCVSVPIQNARESLRQSSTQWYTQPEKQAVSQGPPVVSVSASNTGAVFFTPEHVRNLETLLFLASDQNDKARWMMSLDANAAPHEDMSGMLSDDE</sequence>
<dbReference type="SMART" id="SM00133">
    <property type="entry name" value="S_TK_X"/>
    <property type="match status" value="1"/>
</dbReference>
<feature type="domain" description="PH" evidence="16">
    <location>
        <begin position="1037"/>
        <end position="1205"/>
    </location>
</feature>
<organism evidence="19 20">
    <name type="scientific">Capsaspora owczarzaki (strain ATCC 30864)</name>
    <dbReference type="NCBI Taxonomy" id="595528"/>
    <lineage>
        <taxon>Eukaryota</taxon>
        <taxon>Filasterea</taxon>
        <taxon>Capsaspora</taxon>
    </lineage>
</organism>
<dbReference type="GO" id="GO:0005856">
    <property type="term" value="C:cytoskeleton"/>
    <property type="evidence" value="ECO:0007669"/>
    <property type="project" value="TreeGrafter"/>
</dbReference>
<dbReference type="Gene3D" id="2.30.29.30">
    <property type="entry name" value="Pleckstrin-homology domain (PH domain)/Phosphotyrosine-binding domain (PTB)"/>
    <property type="match status" value="1"/>
</dbReference>
<dbReference type="InterPro" id="IPR011009">
    <property type="entry name" value="Kinase-like_dom_sf"/>
</dbReference>
<keyword evidence="9 19" id="KW-0418">Kinase</keyword>
<dbReference type="Gene3D" id="3.30.200.20">
    <property type="entry name" value="Phosphorylase Kinase, domain 1"/>
    <property type="match status" value="1"/>
</dbReference>
<dbReference type="STRING" id="595528.A0A0D2X3B1"/>
<dbReference type="AlphaFoldDB" id="A0A0D2X3B1"/>
<dbReference type="GO" id="GO:0031032">
    <property type="term" value="P:actomyosin structure organization"/>
    <property type="evidence" value="ECO:0007669"/>
    <property type="project" value="TreeGrafter"/>
</dbReference>
<dbReference type="InterPro" id="IPR011993">
    <property type="entry name" value="PH-like_dom_sf"/>
</dbReference>
<evidence type="ECO:0000256" key="7">
    <source>
        <dbReference type="ARBA" id="ARBA00022679"/>
    </source>
</evidence>
<dbReference type="Proteomes" id="UP000008743">
    <property type="component" value="Unassembled WGS sequence"/>
</dbReference>
<dbReference type="Gene3D" id="1.10.510.10">
    <property type="entry name" value="Transferase(Phosphotransferase) domain 1"/>
    <property type="match status" value="1"/>
</dbReference>
<reference evidence="20" key="1">
    <citation type="submission" date="2011-02" db="EMBL/GenBank/DDBJ databases">
        <title>The Genome Sequence of Capsaspora owczarzaki ATCC 30864.</title>
        <authorList>
            <person name="Russ C."/>
            <person name="Cuomo C."/>
            <person name="Burger G."/>
            <person name="Gray M.W."/>
            <person name="Holland P.W.H."/>
            <person name="King N."/>
            <person name="Lang F.B.F."/>
            <person name="Roger A.J."/>
            <person name="Ruiz-Trillo I."/>
            <person name="Young S.K."/>
            <person name="Zeng Q."/>
            <person name="Gargeya S."/>
            <person name="Alvarado L."/>
            <person name="Berlin A."/>
            <person name="Chapman S.B."/>
            <person name="Chen Z."/>
            <person name="Freedman E."/>
            <person name="Gellesch M."/>
            <person name="Goldberg J."/>
            <person name="Griggs A."/>
            <person name="Gujja S."/>
            <person name="Heilman E."/>
            <person name="Heiman D."/>
            <person name="Howarth C."/>
            <person name="Mehta T."/>
            <person name="Neiman D."/>
            <person name="Pearson M."/>
            <person name="Roberts A."/>
            <person name="Saif S."/>
            <person name="Shea T."/>
            <person name="Shenoy N."/>
            <person name="Sisk P."/>
            <person name="Stolte C."/>
            <person name="Sykes S."/>
            <person name="White J."/>
            <person name="Yandava C."/>
            <person name="Haas B."/>
            <person name="Nusbaum C."/>
            <person name="Birren B."/>
        </authorList>
    </citation>
    <scope>NUCLEOTIDE SEQUENCE</scope>
    <source>
        <strain evidence="20">ATCC 30864</strain>
    </source>
</reference>
<evidence type="ECO:0000256" key="3">
    <source>
        <dbReference type="ARBA" id="ARBA00012513"/>
    </source>
</evidence>
<evidence type="ECO:0000256" key="11">
    <source>
        <dbReference type="ARBA" id="ARBA00047899"/>
    </source>
</evidence>
<dbReference type="EC" id="2.7.11.1" evidence="3"/>
<dbReference type="SUPFAM" id="SSF90257">
    <property type="entry name" value="Myosin rod fragments"/>
    <property type="match status" value="1"/>
</dbReference>
<keyword evidence="4" id="KW-0963">Cytoplasm</keyword>
<keyword evidence="20" id="KW-1185">Reference proteome</keyword>
<dbReference type="InterPro" id="IPR001849">
    <property type="entry name" value="PH_domain"/>
</dbReference>
<dbReference type="InterPro" id="IPR057529">
    <property type="entry name" value="MRCK/ROCK_PH"/>
</dbReference>
<proteinExistence type="predicted"/>
<feature type="compositionally biased region" description="Low complexity" evidence="15">
    <location>
        <begin position="911"/>
        <end position="921"/>
    </location>
</feature>
<evidence type="ECO:0000256" key="2">
    <source>
        <dbReference type="ARBA" id="ARBA00004496"/>
    </source>
</evidence>
<evidence type="ECO:0000259" key="16">
    <source>
        <dbReference type="PROSITE" id="PS50003"/>
    </source>
</evidence>
<dbReference type="PROSITE" id="PS50011">
    <property type="entry name" value="PROTEIN_KINASE_DOM"/>
    <property type="match status" value="1"/>
</dbReference>
<evidence type="ECO:0000256" key="4">
    <source>
        <dbReference type="ARBA" id="ARBA00022490"/>
    </source>
</evidence>
<keyword evidence="8 13" id="KW-0547">Nucleotide-binding</keyword>
<feature type="coiled-coil region" evidence="14">
    <location>
        <begin position="544"/>
        <end position="634"/>
    </location>
</feature>
<dbReference type="InterPro" id="IPR000719">
    <property type="entry name" value="Prot_kinase_dom"/>
</dbReference>
<dbReference type="PROSITE" id="PS00108">
    <property type="entry name" value="PROTEIN_KINASE_ST"/>
    <property type="match status" value="1"/>
</dbReference>
<feature type="domain" description="Protein kinase" evidence="17">
    <location>
        <begin position="101"/>
        <end position="366"/>
    </location>
</feature>
<dbReference type="PANTHER" id="PTHR22988:SF71">
    <property type="entry name" value="CITRON RHO-INTERACTING KINASE"/>
    <property type="match status" value="1"/>
</dbReference>
<evidence type="ECO:0000259" key="17">
    <source>
        <dbReference type="PROSITE" id="PS50011"/>
    </source>
</evidence>
<name>A0A0D2X3B1_CAPO3</name>
<keyword evidence="10 13" id="KW-0067">ATP-binding</keyword>
<evidence type="ECO:0000256" key="8">
    <source>
        <dbReference type="ARBA" id="ARBA00022741"/>
    </source>
</evidence>
<dbReference type="FunFam" id="1.10.510.10:FF:000751">
    <property type="entry name" value="Non-specific serine/threonine protein kinase"/>
    <property type="match status" value="1"/>
</dbReference>
<evidence type="ECO:0000313" key="19">
    <source>
        <dbReference type="EMBL" id="KJE93999.1"/>
    </source>
</evidence>
<comment type="catalytic activity">
    <reaction evidence="12">
        <text>L-seryl-[protein] + ATP = O-phospho-L-seryl-[protein] + ADP + H(+)</text>
        <dbReference type="Rhea" id="RHEA:17989"/>
        <dbReference type="Rhea" id="RHEA-COMP:9863"/>
        <dbReference type="Rhea" id="RHEA-COMP:11604"/>
        <dbReference type="ChEBI" id="CHEBI:15378"/>
        <dbReference type="ChEBI" id="CHEBI:29999"/>
        <dbReference type="ChEBI" id="CHEBI:30616"/>
        <dbReference type="ChEBI" id="CHEBI:83421"/>
        <dbReference type="ChEBI" id="CHEBI:456216"/>
        <dbReference type="EC" id="2.7.11.1"/>
    </reaction>
</comment>
<dbReference type="FunFam" id="3.30.200.20:FF:000017">
    <property type="entry name" value="Non-specific serine/threonine protein kinase"/>
    <property type="match status" value="1"/>
</dbReference>
<feature type="coiled-coil region" evidence="14">
    <location>
        <begin position="659"/>
        <end position="732"/>
    </location>
</feature>